<keyword evidence="5 10" id="KW-0440">LIM domain</keyword>
<reference evidence="15" key="1">
    <citation type="journal article" date="2024" name="Gigascience">
        <title>Chromosome-level genome of the poultry shaft louse Menopon gallinae provides insight into the host-switching and adaptive evolution of parasitic lice.</title>
        <authorList>
            <person name="Xu Y."/>
            <person name="Ma L."/>
            <person name="Liu S."/>
            <person name="Liang Y."/>
            <person name="Liu Q."/>
            <person name="He Z."/>
            <person name="Tian L."/>
            <person name="Duan Y."/>
            <person name="Cai W."/>
            <person name="Li H."/>
            <person name="Song F."/>
        </authorList>
    </citation>
    <scope>NUCLEOTIDE SEQUENCE</scope>
    <source>
        <strain evidence="15">Cailab_2023a</strain>
    </source>
</reference>
<dbReference type="SUPFAM" id="SSF57716">
    <property type="entry name" value="Glucocorticoid receptor-like (DNA-binding domain)"/>
    <property type="match status" value="1"/>
</dbReference>
<dbReference type="FunFam" id="1.10.10.60:FF:000027">
    <property type="entry name" value="LIM/homeobox protein Lhx9"/>
    <property type="match status" value="1"/>
</dbReference>
<keyword evidence="2 10" id="KW-0479">Metal-binding</keyword>
<dbReference type="CDD" id="cd00086">
    <property type="entry name" value="homeodomain"/>
    <property type="match status" value="1"/>
</dbReference>
<dbReference type="PANTHER" id="PTHR24208">
    <property type="entry name" value="LIM/HOMEOBOX PROTEIN LHX"/>
    <property type="match status" value="1"/>
</dbReference>
<evidence type="ECO:0000256" key="4">
    <source>
        <dbReference type="ARBA" id="ARBA00022833"/>
    </source>
</evidence>
<protein>
    <recommendedName>
        <fullName evidence="16">Apterous</fullName>
    </recommendedName>
</protein>
<feature type="domain" description="LIM zinc-binding" evidence="13">
    <location>
        <begin position="5"/>
        <end position="67"/>
    </location>
</feature>
<feature type="region of interest" description="Disordered" evidence="12">
    <location>
        <begin position="68"/>
        <end position="93"/>
    </location>
</feature>
<keyword evidence="8 9" id="KW-0539">Nucleus</keyword>
<feature type="region of interest" description="Disordered" evidence="12">
    <location>
        <begin position="141"/>
        <end position="160"/>
    </location>
</feature>
<evidence type="ECO:0000256" key="5">
    <source>
        <dbReference type="ARBA" id="ARBA00023038"/>
    </source>
</evidence>
<organism evidence="15">
    <name type="scientific">Menopon gallinae</name>
    <name type="common">poultry shaft louse</name>
    <dbReference type="NCBI Taxonomy" id="328185"/>
    <lineage>
        <taxon>Eukaryota</taxon>
        <taxon>Metazoa</taxon>
        <taxon>Ecdysozoa</taxon>
        <taxon>Arthropoda</taxon>
        <taxon>Hexapoda</taxon>
        <taxon>Insecta</taxon>
        <taxon>Pterygota</taxon>
        <taxon>Neoptera</taxon>
        <taxon>Paraneoptera</taxon>
        <taxon>Psocodea</taxon>
        <taxon>Troctomorpha</taxon>
        <taxon>Phthiraptera</taxon>
        <taxon>Amblycera</taxon>
        <taxon>Menoponidae</taxon>
        <taxon>Menopon</taxon>
    </lineage>
</organism>
<feature type="compositionally biased region" description="Low complexity" evidence="12">
    <location>
        <begin position="240"/>
        <end position="255"/>
    </location>
</feature>
<dbReference type="AlphaFoldDB" id="A0AAW2IDT6"/>
<dbReference type="SUPFAM" id="SSF46689">
    <property type="entry name" value="Homeodomain-like"/>
    <property type="match status" value="1"/>
</dbReference>
<evidence type="ECO:0000256" key="12">
    <source>
        <dbReference type="SAM" id="MobiDB-lite"/>
    </source>
</evidence>
<accession>A0AAW2IDT6</accession>
<comment type="subcellular location">
    <subcellularLocation>
        <location evidence="1 9 11">Nucleus</location>
    </subcellularLocation>
</comment>
<evidence type="ECO:0000256" key="2">
    <source>
        <dbReference type="ARBA" id="ARBA00022723"/>
    </source>
</evidence>
<dbReference type="Gene3D" id="1.10.10.60">
    <property type="entry name" value="Homeodomain-like"/>
    <property type="match status" value="1"/>
</dbReference>
<dbReference type="InterPro" id="IPR009057">
    <property type="entry name" value="Homeodomain-like_sf"/>
</dbReference>
<dbReference type="GO" id="GO:0005634">
    <property type="term" value="C:nucleus"/>
    <property type="evidence" value="ECO:0007669"/>
    <property type="project" value="UniProtKB-SubCell"/>
</dbReference>
<feature type="compositionally biased region" description="Basic residues" evidence="12">
    <location>
        <begin position="115"/>
        <end position="124"/>
    </location>
</feature>
<evidence type="ECO:0000256" key="8">
    <source>
        <dbReference type="ARBA" id="ARBA00023242"/>
    </source>
</evidence>
<dbReference type="PANTHER" id="PTHR24208:SF168">
    <property type="entry name" value="PROTEIN APTEROUS"/>
    <property type="match status" value="1"/>
</dbReference>
<evidence type="ECO:0000256" key="11">
    <source>
        <dbReference type="RuleBase" id="RU000682"/>
    </source>
</evidence>
<evidence type="ECO:0000256" key="7">
    <source>
        <dbReference type="ARBA" id="ARBA00023155"/>
    </source>
</evidence>
<evidence type="ECO:0008006" key="16">
    <source>
        <dbReference type="Google" id="ProtNLM"/>
    </source>
</evidence>
<gene>
    <name evidence="15" type="ORF">PYX00_001341</name>
</gene>
<evidence type="ECO:0000256" key="1">
    <source>
        <dbReference type="ARBA" id="ARBA00004123"/>
    </source>
</evidence>
<dbReference type="Pfam" id="PF00412">
    <property type="entry name" value="LIM"/>
    <property type="match status" value="1"/>
</dbReference>
<sequence>MFVMKRCSRCQAAISSSELVMRARDLVFHIHCFTCTVCNTTLTKGDHFGLRDGAIYCRNHYDLNEQTDPEGQSVYPHYPSSFPSPEFHQHPSPIPSVLTSKVPFFNGSSATTPRQKGRPRKRKPKDLEGMTANLDLNDSYLDFGRGPSTPGMNASGRSKRMRTSFKHHQLRTMKSYFSINHNPDAKDLKQLSQKTSLPKRVLQVWFQNARAKWRRMMVKQEGKSDKCSESGGLSDMETYPSHSSGSVGGPMSMGPHSPPFVLSNSSPASLECS</sequence>
<dbReference type="SMART" id="SM00132">
    <property type="entry name" value="LIM"/>
    <property type="match status" value="1"/>
</dbReference>
<dbReference type="GO" id="GO:0000981">
    <property type="term" value="F:DNA-binding transcription factor activity, RNA polymerase II-specific"/>
    <property type="evidence" value="ECO:0007669"/>
    <property type="project" value="InterPro"/>
</dbReference>
<dbReference type="SMART" id="SM00389">
    <property type="entry name" value="HOX"/>
    <property type="match status" value="1"/>
</dbReference>
<proteinExistence type="predicted"/>
<comment type="caution">
    <text evidence="15">The sequence shown here is derived from an EMBL/GenBank/DDBJ whole genome shotgun (WGS) entry which is preliminary data.</text>
</comment>
<evidence type="ECO:0000256" key="9">
    <source>
        <dbReference type="PROSITE-ProRule" id="PRU00108"/>
    </source>
</evidence>
<dbReference type="FunFam" id="2.10.110.10:FF:000177">
    <property type="entry name" value="LIM homeobox 9"/>
    <property type="match status" value="1"/>
</dbReference>
<name>A0AAW2IDT6_9NEOP</name>
<feature type="compositionally biased region" description="Polar residues" evidence="12">
    <location>
        <begin position="262"/>
        <end position="273"/>
    </location>
</feature>
<feature type="region of interest" description="Disordered" evidence="12">
    <location>
        <begin position="217"/>
        <end position="273"/>
    </location>
</feature>
<keyword evidence="6 9" id="KW-0238">DNA-binding</keyword>
<evidence type="ECO:0000259" key="13">
    <source>
        <dbReference type="PROSITE" id="PS50023"/>
    </source>
</evidence>
<evidence type="ECO:0000256" key="10">
    <source>
        <dbReference type="PROSITE-ProRule" id="PRU00125"/>
    </source>
</evidence>
<dbReference type="GO" id="GO:0046872">
    <property type="term" value="F:metal ion binding"/>
    <property type="evidence" value="ECO:0007669"/>
    <property type="project" value="UniProtKB-KW"/>
</dbReference>
<evidence type="ECO:0000313" key="15">
    <source>
        <dbReference type="EMBL" id="KAL0279873.1"/>
    </source>
</evidence>
<evidence type="ECO:0000256" key="3">
    <source>
        <dbReference type="ARBA" id="ARBA00022737"/>
    </source>
</evidence>
<keyword evidence="3" id="KW-0677">Repeat</keyword>
<evidence type="ECO:0000256" key="6">
    <source>
        <dbReference type="ARBA" id="ARBA00023125"/>
    </source>
</evidence>
<dbReference type="PROSITE" id="PS00027">
    <property type="entry name" value="HOMEOBOX_1"/>
    <property type="match status" value="1"/>
</dbReference>
<feature type="compositionally biased region" description="Basic and acidic residues" evidence="12">
    <location>
        <begin position="218"/>
        <end position="228"/>
    </location>
</feature>
<keyword evidence="4 10" id="KW-0862">Zinc</keyword>
<feature type="region of interest" description="Disordered" evidence="12">
    <location>
        <begin position="105"/>
        <end position="128"/>
    </location>
</feature>
<dbReference type="Pfam" id="PF00046">
    <property type="entry name" value="Homeodomain"/>
    <property type="match status" value="1"/>
</dbReference>
<dbReference type="InterPro" id="IPR017970">
    <property type="entry name" value="Homeobox_CS"/>
</dbReference>
<dbReference type="PROSITE" id="PS00478">
    <property type="entry name" value="LIM_DOMAIN_1"/>
    <property type="match status" value="1"/>
</dbReference>
<evidence type="ECO:0000259" key="14">
    <source>
        <dbReference type="PROSITE" id="PS50071"/>
    </source>
</evidence>
<dbReference type="GO" id="GO:0000977">
    <property type="term" value="F:RNA polymerase II transcription regulatory region sequence-specific DNA binding"/>
    <property type="evidence" value="ECO:0007669"/>
    <property type="project" value="TreeGrafter"/>
</dbReference>
<dbReference type="InterPro" id="IPR001781">
    <property type="entry name" value="Znf_LIM"/>
</dbReference>
<dbReference type="PROSITE" id="PS50071">
    <property type="entry name" value="HOMEOBOX_2"/>
    <property type="match status" value="1"/>
</dbReference>
<dbReference type="CDD" id="cd09377">
    <property type="entry name" value="LIM2_Lhx2_Lhx9"/>
    <property type="match status" value="1"/>
</dbReference>
<dbReference type="InterPro" id="IPR001356">
    <property type="entry name" value="HD"/>
</dbReference>
<dbReference type="PROSITE" id="PS50023">
    <property type="entry name" value="LIM_DOMAIN_2"/>
    <property type="match status" value="1"/>
</dbReference>
<dbReference type="GO" id="GO:0030182">
    <property type="term" value="P:neuron differentiation"/>
    <property type="evidence" value="ECO:0007669"/>
    <property type="project" value="TreeGrafter"/>
</dbReference>
<feature type="DNA-binding region" description="Homeobox" evidence="9">
    <location>
        <begin position="158"/>
        <end position="217"/>
    </location>
</feature>
<keyword evidence="7 9" id="KW-0371">Homeobox</keyword>
<dbReference type="EMBL" id="JARGDH010000001">
    <property type="protein sequence ID" value="KAL0279873.1"/>
    <property type="molecule type" value="Genomic_DNA"/>
</dbReference>
<dbReference type="InterPro" id="IPR050453">
    <property type="entry name" value="LIM_Homeobox_TF"/>
</dbReference>
<feature type="domain" description="Homeobox" evidence="14">
    <location>
        <begin position="156"/>
        <end position="216"/>
    </location>
</feature>
<dbReference type="Gene3D" id="2.10.110.10">
    <property type="entry name" value="Cysteine Rich Protein"/>
    <property type="match status" value="1"/>
</dbReference>